<keyword evidence="9 10" id="KW-0472">Membrane</keyword>
<evidence type="ECO:0000256" key="6">
    <source>
        <dbReference type="ARBA" id="ARBA00022692"/>
    </source>
</evidence>
<evidence type="ECO:0000259" key="12">
    <source>
        <dbReference type="PROSITE" id="PS52015"/>
    </source>
</evidence>
<dbReference type="PRINTS" id="PR01374">
    <property type="entry name" value="TONBPROTEIN"/>
</dbReference>
<accession>A0ABX1KM98</accession>
<keyword evidence="10" id="KW-0735">Signal-anchor</keyword>
<feature type="compositionally biased region" description="Polar residues" evidence="11">
    <location>
        <begin position="80"/>
        <end position="89"/>
    </location>
</feature>
<dbReference type="SUPFAM" id="SSF74653">
    <property type="entry name" value="TolA/TonB C-terminal domain"/>
    <property type="match status" value="1"/>
</dbReference>
<keyword evidence="4 10" id="KW-1003">Cell membrane</keyword>
<evidence type="ECO:0000256" key="8">
    <source>
        <dbReference type="ARBA" id="ARBA00022989"/>
    </source>
</evidence>
<evidence type="ECO:0000313" key="13">
    <source>
        <dbReference type="EMBL" id="NLQ22232.1"/>
    </source>
</evidence>
<keyword evidence="8 10" id="KW-1133">Transmembrane helix</keyword>
<organism evidence="13 14">
    <name type="scientific">Shewanella oncorhynchi</name>
    <dbReference type="NCBI Taxonomy" id="2726434"/>
    <lineage>
        <taxon>Bacteria</taxon>
        <taxon>Pseudomonadati</taxon>
        <taxon>Pseudomonadota</taxon>
        <taxon>Gammaproteobacteria</taxon>
        <taxon>Alteromonadales</taxon>
        <taxon>Shewanellaceae</taxon>
        <taxon>Shewanella</taxon>
    </lineage>
</organism>
<proteinExistence type="inferred from homology"/>
<reference evidence="13 14" key="1">
    <citation type="submission" date="2020-04" db="EMBL/GenBank/DDBJ databases">
        <title>The first description of lens atrophy caused by putative novel Shewanella sp. that is a new emerging pathogen for cultured rainbow trout?</title>
        <authorList>
            <person name="Saticioglu I.B."/>
            <person name="Duman M."/>
            <person name="Altun S."/>
        </authorList>
    </citation>
    <scope>NUCLEOTIDE SEQUENCE [LARGE SCALE GENOMIC DNA]</scope>
    <source>
        <strain evidence="13 14">S-1</strain>
    </source>
</reference>
<evidence type="ECO:0000256" key="5">
    <source>
        <dbReference type="ARBA" id="ARBA00022519"/>
    </source>
</evidence>
<keyword evidence="7 10" id="KW-0653">Protein transport</keyword>
<evidence type="ECO:0000256" key="2">
    <source>
        <dbReference type="ARBA" id="ARBA00006555"/>
    </source>
</evidence>
<keyword evidence="6 10" id="KW-0812">Transmembrane</keyword>
<comment type="subcellular location">
    <subcellularLocation>
        <location evidence="1 10">Cell inner membrane</location>
        <topology evidence="1 10">Single-pass membrane protein</topology>
        <orientation evidence="1 10">Periplasmic side</orientation>
    </subcellularLocation>
</comment>
<evidence type="ECO:0000256" key="10">
    <source>
        <dbReference type="RuleBase" id="RU362123"/>
    </source>
</evidence>
<dbReference type="RefSeq" id="WP_113938835.1">
    <property type="nucleotide sequence ID" value="NZ_JABAEB010000003.1"/>
</dbReference>
<feature type="transmembrane region" description="Helical" evidence="10">
    <location>
        <begin position="6"/>
        <end position="26"/>
    </location>
</feature>
<evidence type="ECO:0000256" key="4">
    <source>
        <dbReference type="ARBA" id="ARBA00022475"/>
    </source>
</evidence>
<dbReference type="InterPro" id="IPR003538">
    <property type="entry name" value="TonB"/>
</dbReference>
<comment type="caution">
    <text evidence="13">The sequence shown here is derived from an EMBL/GenBank/DDBJ whole genome shotgun (WGS) entry which is preliminary data.</text>
</comment>
<dbReference type="Gene3D" id="3.30.1150.10">
    <property type="match status" value="1"/>
</dbReference>
<evidence type="ECO:0000256" key="11">
    <source>
        <dbReference type="SAM" id="MobiDB-lite"/>
    </source>
</evidence>
<dbReference type="PANTHER" id="PTHR33446">
    <property type="entry name" value="PROTEIN TONB-RELATED"/>
    <property type="match status" value="1"/>
</dbReference>
<dbReference type="InterPro" id="IPR051045">
    <property type="entry name" value="TonB-dependent_transducer"/>
</dbReference>
<feature type="domain" description="TonB C-terminal" evidence="12">
    <location>
        <begin position="112"/>
        <end position="208"/>
    </location>
</feature>
<keyword evidence="3 10" id="KW-0813">Transport</keyword>
<dbReference type="InterPro" id="IPR006260">
    <property type="entry name" value="TonB/TolA_C"/>
</dbReference>
<name>A0ABX1KM98_9GAMM</name>
<keyword evidence="14" id="KW-1185">Reference proteome</keyword>
<dbReference type="EMBL" id="JABAEB010000003">
    <property type="protein sequence ID" value="NLQ22232.1"/>
    <property type="molecule type" value="Genomic_DNA"/>
</dbReference>
<keyword evidence="5 10" id="KW-0997">Cell inner membrane</keyword>
<dbReference type="NCBIfam" id="TIGR01352">
    <property type="entry name" value="tonB_Cterm"/>
    <property type="match status" value="1"/>
</dbReference>
<evidence type="ECO:0000256" key="3">
    <source>
        <dbReference type="ARBA" id="ARBA00022448"/>
    </source>
</evidence>
<protein>
    <recommendedName>
        <fullName evidence="10">Protein TonB</fullName>
    </recommendedName>
</protein>
<feature type="region of interest" description="Disordered" evidence="11">
    <location>
        <begin position="45"/>
        <end position="95"/>
    </location>
</feature>
<evidence type="ECO:0000256" key="9">
    <source>
        <dbReference type="ARBA" id="ARBA00023136"/>
    </source>
</evidence>
<dbReference type="Proteomes" id="UP000527352">
    <property type="component" value="Unassembled WGS sequence"/>
</dbReference>
<evidence type="ECO:0000256" key="1">
    <source>
        <dbReference type="ARBA" id="ARBA00004383"/>
    </source>
</evidence>
<gene>
    <name evidence="13" type="ORF">HGO26_04970</name>
</gene>
<dbReference type="PANTHER" id="PTHR33446:SF14">
    <property type="entry name" value="PROTEIN TONB"/>
    <property type="match status" value="1"/>
</dbReference>
<dbReference type="InterPro" id="IPR037682">
    <property type="entry name" value="TonB_C"/>
</dbReference>
<comment type="function">
    <text evidence="10">Interacts with outer membrane receptor proteins that carry out high-affinity binding and energy dependent uptake into the periplasmic space of specific substrates. It could act to transduce energy from the cytoplasmic membrane to specific energy-requiring processes in the outer membrane, resulting in the release into the periplasm of ligands bound by these outer membrane proteins.</text>
</comment>
<feature type="compositionally biased region" description="Pro residues" evidence="11">
    <location>
        <begin position="60"/>
        <end position="70"/>
    </location>
</feature>
<evidence type="ECO:0000256" key="7">
    <source>
        <dbReference type="ARBA" id="ARBA00022927"/>
    </source>
</evidence>
<sequence>MLRALVSIIIGAAVTFGLFAFMAFLVGGGAQRGETSAETPVIEITMDRQDSKAQNKPRVVPKPPPPPEQPQKPEATPPESSSNIDTAMSFNMGGVEAGGHSAGGFKLGNMMTRDGDATPIVRIEPQYPIAAARDGKEGWVQLRFTINELGGIDDVEVIQAEPKRLFDKEAIRALKKWKYKPKIVDGKPLKQPGMTVQLDFTLDKGGNQ</sequence>
<evidence type="ECO:0000313" key="14">
    <source>
        <dbReference type="Proteomes" id="UP000527352"/>
    </source>
</evidence>
<comment type="similarity">
    <text evidence="2 10">Belongs to the TonB family.</text>
</comment>
<dbReference type="PROSITE" id="PS52015">
    <property type="entry name" value="TONB_CTD"/>
    <property type="match status" value="1"/>
</dbReference>
<dbReference type="Pfam" id="PF03544">
    <property type="entry name" value="TonB_C"/>
    <property type="match status" value="1"/>
</dbReference>